<dbReference type="PROSITE" id="PS01031">
    <property type="entry name" value="SHSP"/>
    <property type="match status" value="1"/>
</dbReference>
<evidence type="ECO:0000256" key="1">
    <source>
        <dbReference type="PIRNR" id="PIRNR036514"/>
    </source>
</evidence>
<dbReference type="GO" id="GO:0051082">
    <property type="term" value="F:unfolded protein binding"/>
    <property type="evidence" value="ECO:0007669"/>
    <property type="project" value="TreeGrafter"/>
</dbReference>
<feature type="domain" description="SHSP" evidence="5">
    <location>
        <begin position="54"/>
        <end position="162"/>
    </location>
</feature>
<dbReference type="KEGG" id="lak:106180768"/>
<dbReference type="PANTHER" id="PTHR45640">
    <property type="entry name" value="HEAT SHOCK PROTEIN HSP-12.2-RELATED"/>
    <property type="match status" value="1"/>
</dbReference>
<dbReference type="PANTHER" id="PTHR45640:SF26">
    <property type="entry name" value="RE23625P"/>
    <property type="match status" value="1"/>
</dbReference>
<evidence type="ECO:0000256" key="4">
    <source>
        <dbReference type="RuleBase" id="RU003616"/>
    </source>
</evidence>
<dbReference type="OMA" id="CSAFKPE"/>
<proteinExistence type="inferred from homology"/>
<dbReference type="PIRSF" id="PIRSF036514">
    <property type="entry name" value="Sm_HSP_B1"/>
    <property type="match status" value="1"/>
</dbReference>
<dbReference type="GeneID" id="106180768"/>
<evidence type="ECO:0000256" key="2">
    <source>
        <dbReference type="PIRSR" id="PIRSR036514-1"/>
    </source>
</evidence>
<dbReference type="InterPro" id="IPR002068">
    <property type="entry name" value="A-crystallin/Hsp20_dom"/>
</dbReference>
<dbReference type="AlphaFoldDB" id="A0A1S3KDJ5"/>
<dbReference type="InterPro" id="IPR055269">
    <property type="entry name" value="Alpha-crystallin/HSP_16"/>
</dbReference>
<dbReference type="CDD" id="cd06526">
    <property type="entry name" value="metazoan_ACD"/>
    <property type="match status" value="1"/>
</dbReference>
<evidence type="ECO:0000256" key="3">
    <source>
        <dbReference type="PROSITE-ProRule" id="PRU00285"/>
    </source>
</evidence>
<keyword evidence="6" id="KW-1185">Reference proteome</keyword>
<evidence type="ECO:0000313" key="7">
    <source>
        <dbReference type="RefSeq" id="XP_013420331.1"/>
    </source>
</evidence>
<dbReference type="PRINTS" id="PR00299">
    <property type="entry name" value="ACRYSTALLIN"/>
</dbReference>
<sequence>MSLLPLLLEPFVEERAVRDPWTEMRRDMDRMNRQMHQMYHHMFQNYPGQVRGMQENHCQNYPIVEEDGNKKLRYVFDVHQFKPEELDVKTKGNLVTVEAKHEESGEGRSLFRQYSRTFTLPEGVEPKSLTSALRPDGLLTLEAPVPENMIEDKPKERKIAIQHT</sequence>
<dbReference type="InterPro" id="IPR008978">
    <property type="entry name" value="HSP20-like_chaperone"/>
</dbReference>
<keyword evidence="2" id="KW-0862">Zinc</keyword>
<dbReference type="RefSeq" id="XP_013420331.1">
    <property type="nucleotide sequence ID" value="XM_013564877.2"/>
</dbReference>
<dbReference type="Gene3D" id="2.60.40.790">
    <property type="match status" value="1"/>
</dbReference>
<dbReference type="GO" id="GO:0042026">
    <property type="term" value="P:protein refolding"/>
    <property type="evidence" value="ECO:0007669"/>
    <property type="project" value="TreeGrafter"/>
</dbReference>
<evidence type="ECO:0000259" key="5">
    <source>
        <dbReference type="PROSITE" id="PS01031"/>
    </source>
</evidence>
<dbReference type="Proteomes" id="UP000085678">
    <property type="component" value="Unplaced"/>
</dbReference>
<dbReference type="FunCoup" id="A0A1S3KDJ5">
    <property type="interactions" value="60"/>
</dbReference>
<accession>A0A1S3KDJ5</accession>
<dbReference type="Pfam" id="PF00011">
    <property type="entry name" value="HSP20"/>
    <property type="match status" value="1"/>
</dbReference>
<dbReference type="OrthoDB" id="10060792at2759"/>
<name>A0A1S3KDJ5_LINAN</name>
<dbReference type="GO" id="GO:0005737">
    <property type="term" value="C:cytoplasm"/>
    <property type="evidence" value="ECO:0007669"/>
    <property type="project" value="TreeGrafter"/>
</dbReference>
<protein>
    <submittedName>
        <fullName evidence="7">Heat shock protein 27-like</fullName>
    </submittedName>
</protein>
<gene>
    <name evidence="7" type="primary">LOC106180768</name>
</gene>
<dbReference type="InterPro" id="IPR001436">
    <property type="entry name" value="Alpha-crystallin/sHSP_animal"/>
</dbReference>
<evidence type="ECO:0000313" key="6">
    <source>
        <dbReference type="Proteomes" id="UP000085678"/>
    </source>
</evidence>
<comment type="similarity">
    <text evidence="1 3 4">Belongs to the small heat shock protein (HSP20) family.</text>
</comment>
<dbReference type="GO" id="GO:0005634">
    <property type="term" value="C:nucleus"/>
    <property type="evidence" value="ECO:0007669"/>
    <property type="project" value="TreeGrafter"/>
</dbReference>
<dbReference type="SUPFAM" id="SSF49764">
    <property type="entry name" value="HSP20-like chaperones"/>
    <property type="match status" value="1"/>
</dbReference>
<feature type="binding site" evidence="2">
    <location>
        <position position="103"/>
    </location>
    <ligand>
        <name>Zn(2+)</name>
        <dbReference type="ChEBI" id="CHEBI:29105"/>
        <label>1</label>
    </ligand>
</feature>
<keyword evidence="2" id="KW-0479">Metal-binding</keyword>
<dbReference type="GO" id="GO:0009408">
    <property type="term" value="P:response to heat"/>
    <property type="evidence" value="ECO:0007669"/>
    <property type="project" value="TreeGrafter"/>
</dbReference>
<dbReference type="InParanoid" id="A0A1S3KDJ5"/>
<organism evidence="6 7">
    <name type="scientific">Lingula anatina</name>
    <name type="common">Brachiopod</name>
    <name type="synonym">Lingula unguis</name>
    <dbReference type="NCBI Taxonomy" id="7574"/>
    <lineage>
        <taxon>Eukaryota</taxon>
        <taxon>Metazoa</taxon>
        <taxon>Spiralia</taxon>
        <taxon>Lophotrochozoa</taxon>
        <taxon>Brachiopoda</taxon>
        <taxon>Linguliformea</taxon>
        <taxon>Lingulata</taxon>
        <taxon>Lingulida</taxon>
        <taxon>Linguloidea</taxon>
        <taxon>Lingulidae</taxon>
        <taxon>Lingula</taxon>
    </lineage>
</organism>
<dbReference type="GO" id="GO:0046872">
    <property type="term" value="F:metal ion binding"/>
    <property type="evidence" value="ECO:0007669"/>
    <property type="project" value="UniProtKB-KW"/>
</dbReference>
<reference evidence="7" key="1">
    <citation type="submission" date="2025-08" db="UniProtKB">
        <authorList>
            <consortium name="RefSeq"/>
        </authorList>
    </citation>
    <scope>IDENTIFICATION</scope>
    <source>
        <tissue evidence="7">Gonads</tissue>
    </source>
</reference>
<dbReference type="STRING" id="7574.A0A1S3KDJ5"/>
<feature type="binding site" evidence="2">
    <location>
        <position position="101"/>
    </location>
    <ligand>
        <name>Zn(2+)</name>
        <dbReference type="ChEBI" id="CHEBI:29105"/>
        <label>1</label>
    </ligand>
</feature>